<sequence length="42" mass="4666">MVAGIIYDKTAPRLPIISGCIIIGLTFLGANLFYTKYWRAGF</sequence>
<dbReference type="EMBL" id="LUXM01000035">
    <property type="protein sequence ID" value="KZU93173.1"/>
    <property type="molecule type" value="Genomic_DNA"/>
</dbReference>
<evidence type="ECO:0000313" key="3">
    <source>
        <dbReference type="Proteomes" id="UP000076882"/>
    </source>
</evidence>
<dbReference type="Proteomes" id="UP000076882">
    <property type="component" value="Unassembled WGS sequence"/>
</dbReference>
<dbReference type="PATRIC" id="fig|1590.201.peg.2524"/>
<reference evidence="2 3" key="1">
    <citation type="submission" date="2016-03" db="EMBL/GenBank/DDBJ databases">
        <title>Comparative genomics of 54 Lactobacillus plantarum strains reveals genomic uncoupling from niche constraints.</title>
        <authorList>
            <person name="Martino M.E."/>
        </authorList>
    </citation>
    <scope>NUCLEOTIDE SEQUENCE [LARGE SCALE GENOMIC DNA]</scope>
    <source>
        <strain evidence="2 3">19.1</strain>
    </source>
</reference>
<organism evidence="2 3">
    <name type="scientific">Lactiplantibacillus plantarum</name>
    <name type="common">Lactobacillus plantarum</name>
    <dbReference type="NCBI Taxonomy" id="1590"/>
    <lineage>
        <taxon>Bacteria</taxon>
        <taxon>Bacillati</taxon>
        <taxon>Bacillota</taxon>
        <taxon>Bacilli</taxon>
        <taxon>Lactobacillales</taxon>
        <taxon>Lactobacillaceae</taxon>
        <taxon>Lactiplantibacillus</taxon>
    </lineage>
</organism>
<dbReference type="AlphaFoldDB" id="A0A165RA63"/>
<keyword evidence="1" id="KW-0472">Membrane</keyword>
<proteinExistence type="predicted"/>
<comment type="caution">
    <text evidence="2">The sequence shown here is derived from an EMBL/GenBank/DDBJ whole genome shotgun (WGS) entry which is preliminary data.</text>
</comment>
<accession>A0A165RA63</accession>
<evidence type="ECO:0000313" key="2">
    <source>
        <dbReference type="EMBL" id="KZU93173.1"/>
    </source>
</evidence>
<keyword evidence="1" id="KW-1133">Transmembrane helix</keyword>
<gene>
    <name evidence="2" type="ORF">Lp19_2613</name>
</gene>
<name>A0A165RA63_LACPN</name>
<evidence type="ECO:0000256" key="1">
    <source>
        <dbReference type="SAM" id="Phobius"/>
    </source>
</evidence>
<feature type="transmembrane region" description="Helical" evidence="1">
    <location>
        <begin position="16"/>
        <end position="34"/>
    </location>
</feature>
<protein>
    <submittedName>
        <fullName evidence="2">Uncharacterized protein</fullName>
    </submittedName>
</protein>
<keyword evidence="1" id="KW-0812">Transmembrane</keyword>